<dbReference type="PANTHER" id="PTHR37017">
    <property type="entry name" value="AB HYDROLASE-1 DOMAIN-CONTAINING PROTEIN-RELATED"/>
    <property type="match status" value="1"/>
</dbReference>
<feature type="domain" description="AB hydrolase-1" evidence="1">
    <location>
        <begin position="12"/>
        <end position="247"/>
    </location>
</feature>
<proteinExistence type="predicted"/>
<dbReference type="AlphaFoldDB" id="A0A8H4FIU3"/>
<organism evidence="2 3">
    <name type="scientific">Colletotrichum gloeosporioides</name>
    <name type="common">Anthracnose fungus</name>
    <name type="synonym">Glomerella cingulata</name>
    <dbReference type="NCBI Taxonomy" id="474922"/>
    <lineage>
        <taxon>Eukaryota</taxon>
        <taxon>Fungi</taxon>
        <taxon>Dikarya</taxon>
        <taxon>Ascomycota</taxon>
        <taxon>Pezizomycotina</taxon>
        <taxon>Sordariomycetes</taxon>
        <taxon>Hypocreomycetidae</taxon>
        <taxon>Glomerellales</taxon>
        <taxon>Glomerellaceae</taxon>
        <taxon>Colletotrichum</taxon>
        <taxon>Colletotrichum gloeosporioides species complex</taxon>
    </lineage>
</organism>
<dbReference type="RefSeq" id="XP_045263027.1">
    <property type="nucleotide sequence ID" value="XM_045408337.1"/>
</dbReference>
<gene>
    <name evidence="2" type="ORF">GCG54_00008370</name>
</gene>
<dbReference type="GeneID" id="69015511"/>
<comment type="caution">
    <text evidence="2">The sequence shown here is derived from an EMBL/GenBank/DDBJ whole genome shotgun (WGS) entry which is preliminary data.</text>
</comment>
<dbReference type="EMBL" id="WVTB01000052">
    <property type="protein sequence ID" value="KAF3803868.1"/>
    <property type="molecule type" value="Genomic_DNA"/>
</dbReference>
<evidence type="ECO:0000313" key="2">
    <source>
        <dbReference type="EMBL" id="KAF3803868.1"/>
    </source>
</evidence>
<dbReference type="Proteomes" id="UP000613401">
    <property type="component" value="Unassembled WGS sequence"/>
</dbReference>
<keyword evidence="3" id="KW-1185">Reference proteome</keyword>
<protein>
    <recommendedName>
        <fullName evidence="1">AB hydrolase-1 domain-containing protein</fullName>
    </recommendedName>
</protein>
<evidence type="ECO:0000313" key="3">
    <source>
        <dbReference type="Proteomes" id="UP000613401"/>
    </source>
</evidence>
<dbReference type="InterPro" id="IPR000073">
    <property type="entry name" value="AB_hydrolase_1"/>
</dbReference>
<dbReference type="InterPro" id="IPR052897">
    <property type="entry name" value="Sec-Metab_Biosynth_Hydrolase"/>
</dbReference>
<dbReference type="SUPFAM" id="SSF53474">
    <property type="entry name" value="alpha/beta-Hydrolases"/>
    <property type="match status" value="1"/>
</dbReference>
<dbReference type="Gene3D" id="3.40.50.1820">
    <property type="entry name" value="alpha/beta hydrolase"/>
    <property type="match status" value="1"/>
</dbReference>
<reference evidence="2" key="1">
    <citation type="journal article" date="2020" name="Phytopathology">
        <title>Genome sequence and comparative analysis of Colletotrichum gloeosporioides isolated from Liriodendron leaves.</title>
        <authorList>
            <person name="Fu F.F."/>
            <person name="Hao Z."/>
            <person name="Wang P."/>
            <person name="Lu Y."/>
            <person name="Xue L.J."/>
            <person name="Wei G."/>
            <person name="Tian Y."/>
            <person name="Baishi H."/>
            <person name="Xu H."/>
            <person name="Shi J."/>
            <person name="Cheng T."/>
            <person name="Wang G."/>
            <person name="Yi Y."/>
            <person name="Chen J."/>
        </authorList>
    </citation>
    <scope>NUCLEOTIDE SEQUENCE</scope>
    <source>
        <strain evidence="2">Lc1</strain>
    </source>
</reference>
<dbReference type="InterPro" id="IPR029058">
    <property type="entry name" value="AB_hydrolase_fold"/>
</dbReference>
<reference evidence="2" key="2">
    <citation type="submission" date="2020-03" db="EMBL/GenBank/DDBJ databases">
        <authorList>
            <person name="Fu F.-F."/>
            <person name="Chen J."/>
        </authorList>
    </citation>
    <scope>NUCLEOTIDE SEQUENCE</scope>
    <source>
        <strain evidence="2">Lc1</strain>
    </source>
</reference>
<dbReference type="Pfam" id="PF12697">
    <property type="entry name" value="Abhydrolase_6"/>
    <property type="match status" value="1"/>
</dbReference>
<accession>A0A8H4FIU3</accession>
<sequence>MGSIGKSEPVFLVVTGAWHPPACYEPLRTDLISLEYECIIPQMPSMGHGTNGITWEADKAKIIEVATSYFEQGREVILVAHSYGGVPATVATEGQGTQERAARGLKGGFNFIIFIAAFAVPVKGWDLLTTFGGAWPDWQDTCESYTKNKLSTVNLKGFKLLYNDTSEEEATRVFSTLLPHSQDAFETGINFIASDIVIPKTYLICEKDLVFPLSLQEALVKGTPAMQEERIAAGHSPFLGKSEELARKLIGISQKAGSAQAA</sequence>
<name>A0A8H4FIU3_COLGL</name>
<evidence type="ECO:0000259" key="1">
    <source>
        <dbReference type="Pfam" id="PF12697"/>
    </source>
</evidence>
<dbReference type="PANTHER" id="PTHR37017:SF11">
    <property type="entry name" value="ESTERASE_LIPASE_THIOESTERASE DOMAIN-CONTAINING PROTEIN"/>
    <property type="match status" value="1"/>
</dbReference>